<organism evidence="6 7">
    <name type="scientific">Centaurea solstitialis</name>
    <name type="common">yellow star-thistle</name>
    <dbReference type="NCBI Taxonomy" id="347529"/>
    <lineage>
        <taxon>Eukaryota</taxon>
        <taxon>Viridiplantae</taxon>
        <taxon>Streptophyta</taxon>
        <taxon>Embryophyta</taxon>
        <taxon>Tracheophyta</taxon>
        <taxon>Spermatophyta</taxon>
        <taxon>Magnoliopsida</taxon>
        <taxon>eudicotyledons</taxon>
        <taxon>Gunneridae</taxon>
        <taxon>Pentapetalae</taxon>
        <taxon>asterids</taxon>
        <taxon>campanulids</taxon>
        <taxon>Asterales</taxon>
        <taxon>Asteraceae</taxon>
        <taxon>Carduoideae</taxon>
        <taxon>Cardueae</taxon>
        <taxon>Centaureinae</taxon>
        <taxon>Centaurea</taxon>
    </lineage>
</organism>
<sequence>MLDDPFLPSEQLQPSMEKVPSPLSGQILEFCESELFPDTLQNLEVASTSNCCYQDHDSSFPMDINAIGTTTTTKPPPTTATNSDTNNNLSIIFEDDDINYLDFTTSPSAHLQYQFGHHQDQFDLTLLPFPLTTDHINSPILPYPHPHPTDHVVPVMGPTTPFPLPLPLPLLTEDDCSMPPSKLMRFNNPNSPPNYSFMDPSLNSYLSGNSNPPLESYGNNLFMGNEIQSQLQGDIFSTDPLPPPPPYNNSNELQIQALSNESQQQQHVVNGGSGSSSGTPLASEITSLEPETLRVANKLTTEERKEKIHRYMKKRNQRNFSKKIKYACRKTLADSRPRVRGRFAKNDEFGDNINRSTNHEEDTDEDVKSFHVVVKEEEDHHLESSDIFAHISGMNSFKCNYPTIQSWI</sequence>
<evidence type="ECO:0000256" key="3">
    <source>
        <dbReference type="PROSITE-ProRule" id="PRU00357"/>
    </source>
</evidence>
<dbReference type="GO" id="GO:0003700">
    <property type="term" value="F:DNA-binding transcription factor activity"/>
    <property type="evidence" value="ECO:0007669"/>
    <property type="project" value="TreeGrafter"/>
</dbReference>
<evidence type="ECO:0000256" key="2">
    <source>
        <dbReference type="ARBA" id="ARBA00023242"/>
    </source>
</evidence>
<dbReference type="GO" id="GO:0009909">
    <property type="term" value="P:regulation of flower development"/>
    <property type="evidence" value="ECO:0007669"/>
    <property type="project" value="InterPro"/>
</dbReference>
<dbReference type="EMBL" id="JARYMX010000003">
    <property type="protein sequence ID" value="KAJ9555604.1"/>
    <property type="molecule type" value="Genomic_DNA"/>
</dbReference>
<gene>
    <name evidence="6" type="ORF">OSB04_010218</name>
</gene>
<evidence type="ECO:0000256" key="4">
    <source>
        <dbReference type="SAM" id="MobiDB-lite"/>
    </source>
</evidence>
<dbReference type="InterPro" id="IPR010402">
    <property type="entry name" value="CCT_domain"/>
</dbReference>
<dbReference type="Proteomes" id="UP001172457">
    <property type="component" value="Chromosome 3"/>
</dbReference>
<evidence type="ECO:0000313" key="6">
    <source>
        <dbReference type="EMBL" id="KAJ9555604.1"/>
    </source>
</evidence>
<feature type="region of interest" description="Disordered" evidence="4">
    <location>
        <begin position="260"/>
        <end position="282"/>
    </location>
</feature>
<reference evidence="6" key="1">
    <citation type="submission" date="2023-03" db="EMBL/GenBank/DDBJ databases">
        <title>Chromosome-scale reference genome and RAD-based genetic map of yellow starthistle (Centaurea solstitialis) reveal putative structural variation and QTLs associated with invader traits.</title>
        <authorList>
            <person name="Reatini B."/>
            <person name="Cang F.A."/>
            <person name="Jiang Q."/>
            <person name="Mckibben M.T.W."/>
            <person name="Barker M.S."/>
            <person name="Rieseberg L.H."/>
            <person name="Dlugosch K.M."/>
        </authorList>
    </citation>
    <scope>NUCLEOTIDE SEQUENCE</scope>
    <source>
        <strain evidence="6">CAN-66</strain>
        <tissue evidence="6">Leaf</tissue>
    </source>
</reference>
<evidence type="ECO:0000259" key="5">
    <source>
        <dbReference type="PROSITE" id="PS51017"/>
    </source>
</evidence>
<feature type="domain" description="CCT" evidence="5">
    <location>
        <begin position="304"/>
        <end position="346"/>
    </location>
</feature>
<comment type="subcellular location">
    <subcellularLocation>
        <location evidence="1 3">Nucleus</location>
    </subcellularLocation>
</comment>
<proteinExistence type="predicted"/>
<evidence type="ECO:0000313" key="7">
    <source>
        <dbReference type="Proteomes" id="UP001172457"/>
    </source>
</evidence>
<name>A0AA38WMX0_9ASTR</name>
<evidence type="ECO:0000256" key="1">
    <source>
        <dbReference type="ARBA" id="ARBA00004123"/>
    </source>
</evidence>
<dbReference type="PROSITE" id="PS51017">
    <property type="entry name" value="CCT"/>
    <property type="match status" value="1"/>
</dbReference>
<dbReference type="InterPro" id="IPR045281">
    <property type="entry name" value="CONSTANS-like"/>
</dbReference>
<keyword evidence="7" id="KW-1185">Reference proteome</keyword>
<dbReference type="PANTHER" id="PTHR31319">
    <property type="entry name" value="ZINC FINGER PROTEIN CONSTANS-LIKE 4"/>
    <property type="match status" value="1"/>
</dbReference>
<accession>A0AA38WMX0</accession>
<comment type="caution">
    <text evidence="6">The sequence shown here is derived from an EMBL/GenBank/DDBJ whole genome shotgun (WGS) entry which is preliminary data.</text>
</comment>
<dbReference type="PANTHER" id="PTHR31319:SF110">
    <property type="entry name" value="CCT MOTIF FAMILY PROTEIN"/>
    <property type="match status" value="1"/>
</dbReference>
<dbReference type="Pfam" id="PF06203">
    <property type="entry name" value="CCT"/>
    <property type="match status" value="1"/>
</dbReference>
<dbReference type="AlphaFoldDB" id="A0AA38WMX0"/>
<dbReference type="GO" id="GO:0005634">
    <property type="term" value="C:nucleus"/>
    <property type="evidence" value="ECO:0007669"/>
    <property type="project" value="UniProtKB-SubCell"/>
</dbReference>
<protein>
    <recommendedName>
        <fullName evidence="5">CCT domain-containing protein</fullName>
    </recommendedName>
</protein>
<keyword evidence="2 3" id="KW-0539">Nucleus</keyword>